<feature type="chain" id="PRO_5036042820" description="Secreted protein" evidence="1">
    <location>
        <begin position="24"/>
        <end position="108"/>
    </location>
</feature>
<dbReference type="EMBL" id="ABEU02000018">
    <property type="protein sequence ID" value="PNR35288.1"/>
    <property type="molecule type" value="Genomic_DNA"/>
</dbReference>
<dbReference type="EnsemblPlants" id="Pp3c18_15620V3.1">
    <property type="protein sequence ID" value="Pp3c18_15620V3.1"/>
    <property type="gene ID" value="Pp3c18_15620"/>
</dbReference>
<evidence type="ECO:0000313" key="2">
    <source>
        <dbReference type="EMBL" id="PNR35288.1"/>
    </source>
</evidence>
<dbReference type="Gramene" id="Pp3c18_15620V3.1">
    <property type="protein sequence ID" value="Pp3c18_15620V3.1"/>
    <property type="gene ID" value="Pp3c18_15620"/>
</dbReference>
<proteinExistence type="predicted"/>
<evidence type="ECO:0000256" key="1">
    <source>
        <dbReference type="SAM" id="SignalP"/>
    </source>
</evidence>
<keyword evidence="4" id="KW-1185">Reference proteome</keyword>
<evidence type="ECO:0008006" key="5">
    <source>
        <dbReference type="Google" id="ProtNLM"/>
    </source>
</evidence>
<dbReference type="AlphaFoldDB" id="A0A2K1J182"/>
<sequence>MYAALGSTFIGVWLCLPSPGTPSDQTSEILCHENIITSSEKLRWSSCDCHHRSRNRYDGAQWKKKSFRLFAHGTLSSTSQMPHGVIVIARPTIIDSTQNSPTDDVAPP</sequence>
<reference evidence="3" key="3">
    <citation type="submission" date="2020-12" db="UniProtKB">
        <authorList>
            <consortium name="EnsemblPlants"/>
        </authorList>
    </citation>
    <scope>IDENTIFICATION</scope>
</reference>
<protein>
    <recommendedName>
        <fullName evidence="5">Secreted protein</fullName>
    </recommendedName>
</protein>
<evidence type="ECO:0000313" key="4">
    <source>
        <dbReference type="Proteomes" id="UP000006727"/>
    </source>
</evidence>
<keyword evidence="1" id="KW-0732">Signal</keyword>
<reference evidence="2 4" key="2">
    <citation type="journal article" date="2018" name="Plant J.">
        <title>The Physcomitrella patens chromosome-scale assembly reveals moss genome structure and evolution.</title>
        <authorList>
            <person name="Lang D."/>
            <person name="Ullrich K.K."/>
            <person name="Murat F."/>
            <person name="Fuchs J."/>
            <person name="Jenkins J."/>
            <person name="Haas F.B."/>
            <person name="Piednoel M."/>
            <person name="Gundlach H."/>
            <person name="Van Bel M."/>
            <person name="Meyberg R."/>
            <person name="Vives C."/>
            <person name="Morata J."/>
            <person name="Symeonidi A."/>
            <person name="Hiss M."/>
            <person name="Muchero W."/>
            <person name="Kamisugi Y."/>
            <person name="Saleh O."/>
            <person name="Blanc G."/>
            <person name="Decker E.L."/>
            <person name="van Gessel N."/>
            <person name="Grimwood J."/>
            <person name="Hayes R.D."/>
            <person name="Graham S.W."/>
            <person name="Gunter L.E."/>
            <person name="McDaniel S.F."/>
            <person name="Hoernstein S.N.W."/>
            <person name="Larsson A."/>
            <person name="Li F.W."/>
            <person name="Perroud P.F."/>
            <person name="Phillips J."/>
            <person name="Ranjan P."/>
            <person name="Rokshar D.S."/>
            <person name="Rothfels C.J."/>
            <person name="Schneider L."/>
            <person name="Shu S."/>
            <person name="Stevenson D.W."/>
            <person name="Thummler F."/>
            <person name="Tillich M."/>
            <person name="Villarreal Aguilar J.C."/>
            <person name="Widiez T."/>
            <person name="Wong G.K."/>
            <person name="Wymore A."/>
            <person name="Zhang Y."/>
            <person name="Zimmer A.D."/>
            <person name="Quatrano R.S."/>
            <person name="Mayer K.F.X."/>
            <person name="Goodstein D."/>
            <person name="Casacuberta J.M."/>
            <person name="Vandepoele K."/>
            <person name="Reski R."/>
            <person name="Cuming A.C."/>
            <person name="Tuskan G.A."/>
            <person name="Maumus F."/>
            <person name="Salse J."/>
            <person name="Schmutz J."/>
            <person name="Rensing S.A."/>
        </authorList>
    </citation>
    <scope>NUCLEOTIDE SEQUENCE [LARGE SCALE GENOMIC DNA]</scope>
    <source>
        <strain evidence="3 4">cv. Gransden 2004</strain>
    </source>
</reference>
<feature type="signal peptide" evidence="1">
    <location>
        <begin position="1"/>
        <end position="23"/>
    </location>
</feature>
<reference evidence="2 4" key="1">
    <citation type="journal article" date="2008" name="Science">
        <title>The Physcomitrella genome reveals evolutionary insights into the conquest of land by plants.</title>
        <authorList>
            <person name="Rensing S."/>
            <person name="Lang D."/>
            <person name="Zimmer A."/>
            <person name="Terry A."/>
            <person name="Salamov A."/>
            <person name="Shapiro H."/>
            <person name="Nishiyama T."/>
            <person name="Perroud P.-F."/>
            <person name="Lindquist E."/>
            <person name="Kamisugi Y."/>
            <person name="Tanahashi T."/>
            <person name="Sakakibara K."/>
            <person name="Fujita T."/>
            <person name="Oishi K."/>
            <person name="Shin-I T."/>
            <person name="Kuroki Y."/>
            <person name="Toyoda A."/>
            <person name="Suzuki Y."/>
            <person name="Hashimoto A."/>
            <person name="Yamaguchi K."/>
            <person name="Sugano A."/>
            <person name="Kohara Y."/>
            <person name="Fujiyama A."/>
            <person name="Anterola A."/>
            <person name="Aoki S."/>
            <person name="Ashton N."/>
            <person name="Barbazuk W.B."/>
            <person name="Barker E."/>
            <person name="Bennetzen J."/>
            <person name="Bezanilla M."/>
            <person name="Blankenship R."/>
            <person name="Cho S.H."/>
            <person name="Dutcher S."/>
            <person name="Estelle M."/>
            <person name="Fawcett J.A."/>
            <person name="Gundlach H."/>
            <person name="Hanada K."/>
            <person name="Heyl A."/>
            <person name="Hicks K.A."/>
            <person name="Hugh J."/>
            <person name="Lohr M."/>
            <person name="Mayer K."/>
            <person name="Melkozernov A."/>
            <person name="Murata T."/>
            <person name="Nelson D."/>
            <person name="Pils B."/>
            <person name="Prigge M."/>
            <person name="Reiss B."/>
            <person name="Renner T."/>
            <person name="Rombauts S."/>
            <person name="Rushton P."/>
            <person name="Sanderfoot A."/>
            <person name="Schween G."/>
            <person name="Shiu S.-H."/>
            <person name="Stueber K."/>
            <person name="Theodoulou F.L."/>
            <person name="Tu H."/>
            <person name="Van de Peer Y."/>
            <person name="Verrier P.J."/>
            <person name="Waters E."/>
            <person name="Wood A."/>
            <person name="Yang L."/>
            <person name="Cove D."/>
            <person name="Cuming A."/>
            <person name="Hasebe M."/>
            <person name="Lucas S."/>
            <person name="Mishler D.B."/>
            <person name="Reski R."/>
            <person name="Grigoriev I."/>
            <person name="Quatrano R.S."/>
            <person name="Boore J.L."/>
        </authorList>
    </citation>
    <scope>NUCLEOTIDE SEQUENCE [LARGE SCALE GENOMIC DNA]</scope>
    <source>
        <strain evidence="3 4">cv. Gransden 2004</strain>
    </source>
</reference>
<dbReference type="InParanoid" id="A0A2K1J182"/>
<evidence type="ECO:0000313" key="3">
    <source>
        <dbReference type="EnsemblPlants" id="Pp3c18_15620V3.1"/>
    </source>
</evidence>
<accession>A0A2K1J182</accession>
<organism evidence="2">
    <name type="scientific">Physcomitrium patens</name>
    <name type="common">Spreading-leaved earth moss</name>
    <name type="synonym">Physcomitrella patens</name>
    <dbReference type="NCBI Taxonomy" id="3218"/>
    <lineage>
        <taxon>Eukaryota</taxon>
        <taxon>Viridiplantae</taxon>
        <taxon>Streptophyta</taxon>
        <taxon>Embryophyta</taxon>
        <taxon>Bryophyta</taxon>
        <taxon>Bryophytina</taxon>
        <taxon>Bryopsida</taxon>
        <taxon>Funariidae</taxon>
        <taxon>Funariales</taxon>
        <taxon>Funariaceae</taxon>
        <taxon>Physcomitrium</taxon>
    </lineage>
</organism>
<gene>
    <name evidence="2" type="ORF">PHYPA_023188</name>
</gene>
<name>A0A2K1J182_PHYPA</name>
<dbReference type="Proteomes" id="UP000006727">
    <property type="component" value="Chromosome 18"/>
</dbReference>